<dbReference type="InterPro" id="IPR000182">
    <property type="entry name" value="GNAT_dom"/>
</dbReference>
<dbReference type="InterPro" id="IPR000760">
    <property type="entry name" value="Inositol_monophosphatase-like"/>
</dbReference>
<dbReference type="PRINTS" id="PR00377">
    <property type="entry name" value="IMPHPHTASES"/>
</dbReference>
<keyword evidence="6" id="KW-0028">Amino-acid biosynthesis</keyword>
<dbReference type="Pfam" id="PF00583">
    <property type="entry name" value="Acetyltransf_1"/>
    <property type="match status" value="1"/>
</dbReference>
<evidence type="ECO:0000256" key="4">
    <source>
        <dbReference type="ARBA" id="ARBA00013085"/>
    </source>
</evidence>
<dbReference type="RefSeq" id="WP_086818051.1">
    <property type="nucleotide sequence ID" value="NZ_BJMM01000026.1"/>
</dbReference>
<dbReference type="UniPathway" id="UPA00031">
    <property type="reaction ID" value="UER00013"/>
</dbReference>
<comment type="catalytic activity">
    <reaction evidence="11">
        <text>L-histidinol phosphate + H2O = L-histidinol + phosphate</text>
        <dbReference type="Rhea" id="RHEA:14465"/>
        <dbReference type="ChEBI" id="CHEBI:15377"/>
        <dbReference type="ChEBI" id="CHEBI:43474"/>
        <dbReference type="ChEBI" id="CHEBI:57699"/>
        <dbReference type="ChEBI" id="CHEBI:57980"/>
        <dbReference type="EC" id="3.1.3.15"/>
    </reaction>
</comment>
<dbReference type="Gene3D" id="3.30.540.10">
    <property type="entry name" value="Fructose-1,6-Bisphosphatase, subunit A, domain 1"/>
    <property type="match status" value="1"/>
</dbReference>
<gene>
    <name evidence="17" type="ORF">SCA03_45660</name>
</gene>
<dbReference type="PANTHER" id="PTHR43200:SF6">
    <property type="entry name" value="3'(2'),5'-BISPHOSPHATE NUCLEOTIDASE"/>
    <property type="match status" value="1"/>
</dbReference>
<dbReference type="EMBL" id="BJMM01000026">
    <property type="protein sequence ID" value="GEB52015.1"/>
    <property type="molecule type" value="Genomic_DNA"/>
</dbReference>
<keyword evidence="7 14" id="KW-0479">Metal-binding</keyword>
<protein>
    <recommendedName>
        <fullName evidence="5 13">Histidinol-phosphatase</fullName>
        <ecNumber evidence="4 13">3.1.3.15</ecNumber>
    </recommendedName>
</protein>
<reference evidence="17 18" key="1">
    <citation type="submission" date="2019-06" db="EMBL/GenBank/DDBJ databases">
        <title>Whole genome shotgun sequence of Streptomyces cacaoi subsp. cacaoi NBRC 12748.</title>
        <authorList>
            <person name="Hosoyama A."/>
            <person name="Uohara A."/>
            <person name="Ohji S."/>
            <person name="Ichikawa N."/>
        </authorList>
    </citation>
    <scope>NUCLEOTIDE SEQUENCE [LARGE SCALE GENOMIC DNA]</scope>
    <source>
        <strain evidence="17 18">NBRC 12748</strain>
    </source>
</reference>
<evidence type="ECO:0000256" key="13">
    <source>
        <dbReference type="NCBIfam" id="TIGR02067"/>
    </source>
</evidence>
<evidence type="ECO:0000313" key="18">
    <source>
        <dbReference type="Proteomes" id="UP000319210"/>
    </source>
</evidence>
<evidence type="ECO:0000259" key="16">
    <source>
        <dbReference type="PROSITE" id="PS51186"/>
    </source>
</evidence>
<dbReference type="Proteomes" id="UP000319210">
    <property type="component" value="Unassembled WGS sequence"/>
</dbReference>
<evidence type="ECO:0000256" key="14">
    <source>
        <dbReference type="PIRSR" id="PIRSR600760-2"/>
    </source>
</evidence>
<feature type="binding site" evidence="14">
    <location>
        <position position="86"/>
    </location>
    <ligand>
        <name>Mg(2+)</name>
        <dbReference type="ChEBI" id="CHEBI:18420"/>
        <label>1</label>
        <note>catalytic</note>
    </ligand>
</feature>
<evidence type="ECO:0000256" key="11">
    <source>
        <dbReference type="ARBA" id="ARBA00049158"/>
    </source>
</evidence>
<evidence type="ECO:0000256" key="6">
    <source>
        <dbReference type="ARBA" id="ARBA00022605"/>
    </source>
</evidence>
<evidence type="ECO:0000256" key="7">
    <source>
        <dbReference type="ARBA" id="ARBA00022723"/>
    </source>
</evidence>
<comment type="similarity">
    <text evidence="3">Belongs to the inositol monophosphatase superfamily.</text>
</comment>
<feature type="domain" description="N-acetyltransferase" evidence="16">
    <location>
        <begin position="326"/>
        <end position="517"/>
    </location>
</feature>
<evidence type="ECO:0000256" key="1">
    <source>
        <dbReference type="ARBA" id="ARBA00001946"/>
    </source>
</evidence>
<dbReference type="InterPro" id="IPR011809">
    <property type="entry name" value="His_9_proposed"/>
</dbReference>
<dbReference type="GO" id="GO:0000105">
    <property type="term" value="P:L-histidine biosynthetic process"/>
    <property type="evidence" value="ECO:0007669"/>
    <property type="project" value="UniProtKB-UniRule"/>
</dbReference>
<feature type="compositionally biased region" description="Low complexity" evidence="15">
    <location>
        <begin position="290"/>
        <end position="304"/>
    </location>
</feature>
<evidence type="ECO:0000256" key="8">
    <source>
        <dbReference type="ARBA" id="ARBA00022801"/>
    </source>
</evidence>
<evidence type="ECO:0000256" key="5">
    <source>
        <dbReference type="ARBA" id="ARBA00021697"/>
    </source>
</evidence>
<dbReference type="AlphaFoldDB" id="A0A4Y3R2Q2"/>
<evidence type="ECO:0000256" key="15">
    <source>
        <dbReference type="SAM" id="MobiDB-lite"/>
    </source>
</evidence>
<keyword evidence="9 14" id="KW-0460">Magnesium</keyword>
<sequence length="517" mass="55314">MPEPADLDLALHLADIADEITRRRFRARDLRVRSKPDRSPVTDADTAVETVLREAVAARRPADGFAGEETGGSPGAGRTWIVDPVDGTKNFLRGVPVWATLIALLEDGRPTVGVVSAPALHSRWWAATGRGAWLRRTSEAPAWHTGSADAAGGRARGAEPRRLAVSRVTEPGDAYLSTTRVHTWHTFHVRQAYLRLADACWEDRAFGDFLQHCMVAEGTVDIAAEPVVSPWDIAALQVLVEEAGGVCTDLYGADPQHGRGALSANPRLHTRALALLHPGPDTVTAHATAAAPLPASTPSRAPSPILSPTPSVRSHEEPSTMKQPEPAVRPADESDIPHAARTLGAAFAAYPATRHTVDAERHEERVTAIQELLLTRLGLGVGRVWVAGDGDAVAVWTTPRSEAGPVFAEIGPRLAELAGSRLAAHEQMEELLRPHRPTVPVWFLATVGVAPGRQGHGLGTAVVRPGVTAAHQEGVPAYLETSDVRNLPFYQRLGFTVDAEVAVPDGGPRTWCMTSRP</sequence>
<evidence type="ECO:0000256" key="12">
    <source>
        <dbReference type="ARBA" id="ARBA00053547"/>
    </source>
</evidence>
<keyword evidence="8" id="KW-0378">Hydrolase</keyword>
<name>A0A4Y3R2Q2_STRCI</name>
<dbReference type="InterPro" id="IPR051090">
    <property type="entry name" value="Inositol_monoP_superfamily"/>
</dbReference>
<evidence type="ECO:0000256" key="3">
    <source>
        <dbReference type="ARBA" id="ARBA00009759"/>
    </source>
</evidence>
<dbReference type="FunFam" id="3.30.540.10:FF:000003">
    <property type="entry name" value="Inositol-1-monophosphatase"/>
    <property type="match status" value="1"/>
</dbReference>
<dbReference type="PROSITE" id="PS51186">
    <property type="entry name" value="GNAT"/>
    <property type="match status" value="1"/>
</dbReference>
<feature type="binding site" evidence="14">
    <location>
        <position position="68"/>
    </location>
    <ligand>
        <name>Mg(2+)</name>
        <dbReference type="ChEBI" id="CHEBI:18420"/>
        <label>1</label>
        <note>catalytic</note>
    </ligand>
</feature>
<dbReference type="PROSITE" id="PS00629">
    <property type="entry name" value="IMP_1"/>
    <property type="match status" value="1"/>
</dbReference>
<dbReference type="GO" id="GO:0046872">
    <property type="term" value="F:metal ion binding"/>
    <property type="evidence" value="ECO:0007669"/>
    <property type="project" value="UniProtKB-KW"/>
</dbReference>
<accession>A0A4Y3R2Q2</accession>
<dbReference type="Pfam" id="PF00459">
    <property type="entry name" value="Inositol_P"/>
    <property type="match status" value="1"/>
</dbReference>
<dbReference type="InterPro" id="IPR016181">
    <property type="entry name" value="Acyl_CoA_acyltransferase"/>
</dbReference>
<dbReference type="SUPFAM" id="SSF55729">
    <property type="entry name" value="Acyl-CoA N-acyltransferases (Nat)"/>
    <property type="match status" value="1"/>
</dbReference>
<dbReference type="NCBIfam" id="TIGR02067">
    <property type="entry name" value="his_9_HisN"/>
    <property type="match status" value="1"/>
</dbReference>
<keyword evidence="10" id="KW-0368">Histidine biosynthesis</keyword>
<dbReference type="GO" id="GO:0016747">
    <property type="term" value="F:acyltransferase activity, transferring groups other than amino-acyl groups"/>
    <property type="evidence" value="ECO:0007669"/>
    <property type="project" value="InterPro"/>
</dbReference>
<dbReference type="PANTHER" id="PTHR43200">
    <property type="entry name" value="PHOSPHATASE"/>
    <property type="match status" value="1"/>
</dbReference>
<feature type="binding site" evidence="14">
    <location>
        <position position="83"/>
    </location>
    <ligand>
        <name>Mg(2+)</name>
        <dbReference type="ChEBI" id="CHEBI:18420"/>
        <label>1</label>
        <note>catalytic</note>
    </ligand>
</feature>
<dbReference type="Gene3D" id="3.40.190.80">
    <property type="match status" value="1"/>
</dbReference>
<comment type="function">
    <text evidence="12">Catalyzes the dephosphorylation of histidinol-phosphate to histidinol, the direct precursor of histidine.</text>
</comment>
<dbReference type="InterPro" id="IPR020583">
    <property type="entry name" value="Inositol_monoP_metal-BS"/>
</dbReference>
<dbReference type="SUPFAM" id="SSF56655">
    <property type="entry name" value="Carbohydrate phosphatase"/>
    <property type="match status" value="1"/>
</dbReference>
<feature type="binding site" evidence="14">
    <location>
        <position position="232"/>
    </location>
    <ligand>
        <name>Mg(2+)</name>
        <dbReference type="ChEBI" id="CHEBI:18420"/>
        <label>1</label>
        <note>catalytic</note>
    </ligand>
</feature>
<comment type="pathway">
    <text evidence="2">Amino-acid biosynthesis; L-histidine biosynthesis; L-histidine from 5-phospho-alpha-D-ribose 1-diphosphate: step 8/9.</text>
</comment>
<organism evidence="17 18">
    <name type="scientific">Streptomyces cacaoi</name>
    <dbReference type="NCBI Taxonomy" id="1898"/>
    <lineage>
        <taxon>Bacteria</taxon>
        <taxon>Bacillati</taxon>
        <taxon>Actinomycetota</taxon>
        <taxon>Actinomycetes</taxon>
        <taxon>Kitasatosporales</taxon>
        <taxon>Streptomycetaceae</taxon>
        <taxon>Streptomyces</taxon>
    </lineage>
</organism>
<evidence type="ECO:0000313" key="17">
    <source>
        <dbReference type="EMBL" id="GEB52015.1"/>
    </source>
</evidence>
<dbReference type="CDD" id="cd04301">
    <property type="entry name" value="NAT_SF"/>
    <property type="match status" value="1"/>
</dbReference>
<comment type="caution">
    <text evidence="17">The sequence shown here is derived from an EMBL/GenBank/DDBJ whole genome shotgun (WGS) entry which is preliminary data.</text>
</comment>
<evidence type="ECO:0000256" key="10">
    <source>
        <dbReference type="ARBA" id="ARBA00023102"/>
    </source>
</evidence>
<dbReference type="GO" id="GO:0004401">
    <property type="term" value="F:histidinol-phosphatase activity"/>
    <property type="evidence" value="ECO:0007669"/>
    <property type="project" value="UniProtKB-UniRule"/>
</dbReference>
<evidence type="ECO:0000256" key="2">
    <source>
        <dbReference type="ARBA" id="ARBA00004970"/>
    </source>
</evidence>
<keyword evidence="18" id="KW-1185">Reference proteome</keyword>
<proteinExistence type="inferred from homology"/>
<evidence type="ECO:0000256" key="9">
    <source>
        <dbReference type="ARBA" id="ARBA00022842"/>
    </source>
</evidence>
<dbReference type="OrthoDB" id="9772456at2"/>
<feature type="region of interest" description="Disordered" evidence="15">
    <location>
        <begin position="290"/>
        <end position="332"/>
    </location>
</feature>
<comment type="cofactor">
    <cofactor evidence="1 14">
        <name>Mg(2+)</name>
        <dbReference type="ChEBI" id="CHEBI:18420"/>
    </cofactor>
</comment>
<dbReference type="Gene3D" id="3.40.630.30">
    <property type="match status" value="1"/>
</dbReference>
<dbReference type="EC" id="3.1.3.15" evidence="4 13"/>